<dbReference type="SUPFAM" id="SSF100950">
    <property type="entry name" value="NagB/RpiA/CoA transferase-like"/>
    <property type="match status" value="1"/>
</dbReference>
<keyword evidence="10" id="KW-1185">Reference proteome</keyword>
<comment type="function">
    <text evidence="2 7">Hydrolysis of 6-phosphogluconolactone to 6-phosphogluconate.</text>
</comment>
<dbReference type="InterPro" id="IPR005900">
    <property type="entry name" value="6-phosphogluconolactonase_DevB"/>
</dbReference>
<evidence type="ECO:0000256" key="2">
    <source>
        <dbReference type="ARBA" id="ARBA00002681"/>
    </source>
</evidence>
<evidence type="ECO:0000256" key="7">
    <source>
        <dbReference type="RuleBase" id="RU365095"/>
    </source>
</evidence>
<gene>
    <name evidence="7 9" type="primary">pgl</name>
    <name evidence="9" type="ORF">ACFPQA_03770</name>
</gene>
<evidence type="ECO:0000259" key="8">
    <source>
        <dbReference type="Pfam" id="PF01182"/>
    </source>
</evidence>
<dbReference type="PANTHER" id="PTHR11054">
    <property type="entry name" value="6-PHOSPHOGLUCONOLACTONASE"/>
    <property type="match status" value="1"/>
</dbReference>
<dbReference type="Gene3D" id="3.40.50.1360">
    <property type="match status" value="1"/>
</dbReference>
<protein>
    <recommendedName>
        <fullName evidence="6 7">6-phosphogluconolactonase</fullName>
        <shortName evidence="7">6PGL</shortName>
        <ecNumber evidence="5 7">3.1.1.31</ecNumber>
    </recommendedName>
</protein>
<comment type="similarity">
    <text evidence="4 7">Belongs to the glucosamine/galactosamine-6-phosphate isomerase family. 6-phosphogluconolactonase subfamily.</text>
</comment>
<organism evidence="9 10">
    <name type="scientific">Marinobacter koreensis</name>
    <dbReference type="NCBI Taxonomy" id="335974"/>
    <lineage>
        <taxon>Bacteria</taxon>
        <taxon>Pseudomonadati</taxon>
        <taxon>Pseudomonadota</taxon>
        <taxon>Gammaproteobacteria</taxon>
        <taxon>Pseudomonadales</taxon>
        <taxon>Marinobacteraceae</taxon>
        <taxon>Marinobacter</taxon>
    </lineage>
</organism>
<feature type="domain" description="Glucosamine/galactosamine-6-phosphate isomerase" evidence="8">
    <location>
        <begin position="20"/>
        <end position="236"/>
    </location>
</feature>
<dbReference type="PANTHER" id="PTHR11054:SF0">
    <property type="entry name" value="6-PHOSPHOGLUCONOLACTONASE"/>
    <property type="match status" value="1"/>
</dbReference>
<evidence type="ECO:0000313" key="9">
    <source>
        <dbReference type="EMBL" id="MFC5544158.1"/>
    </source>
</evidence>
<dbReference type="NCBIfam" id="TIGR01198">
    <property type="entry name" value="pgl"/>
    <property type="match status" value="1"/>
</dbReference>
<evidence type="ECO:0000256" key="4">
    <source>
        <dbReference type="ARBA" id="ARBA00010662"/>
    </source>
</evidence>
<comment type="catalytic activity">
    <reaction evidence="1 7">
        <text>6-phospho-D-glucono-1,5-lactone + H2O = 6-phospho-D-gluconate + H(+)</text>
        <dbReference type="Rhea" id="RHEA:12556"/>
        <dbReference type="ChEBI" id="CHEBI:15377"/>
        <dbReference type="ChEBI" id="CHEBI:15378"/>
        <dbReference type="ChEBI" id="CHEBI:57955"/>
        <dbReference type="ChEBI" id="CHEBI:58759"/>
        <dbReference type="EC" id="3.1.1.31"/>
    </reaction>
</comment>
<dbReference type="GO" id="GO:0017057">
    <property type="term" value="F:6-phosphogluconolactonase activity"/>
    <property type="evidence" value="ECO:0007669"/>
    <property type="project" value="UniProtKB-EC"/>
</dbReference>
<reference evidence="10" key="1">
    <citation type="journal article" date="2019" name="Int. J. Syst. Evol. Microbiol.">
        <title>The Global Catalogue of Microorganisms (GCM) 10K type strain sequencing project: providing services to taxonomists for standard genome sequencing and annotation.</title>
        <authorList>
            <consortium name="The Broad Institute Genomics Platform"/>
            <consortium name="The Broad Institute Genome Sequencing Center for Infectious Disease"/>
            <person name="Wu L."/>
            <person name="Ma J."/>
        </authorList>
    </citation>
    <scope>NUCLEOTIDE SEQUENCE [LARGE SCALE GENOMIC DNA]</scope>
    <source>
        <strain evidence="10">CGMCC 4.1799</strain>
    </source>
</reference>
<comment type="pathway">
    <text evidence="3 7">Carbohydrate degradation; pentose phosphate pathway; D-ribulose 5-phosphate from D-glucose 6-phosphate (oxidative stage): step 2/3.</text>
</comment>
<dbReference type="EMBL" id="JBHSNL010000001">
    <property type="protein sequence ID" value="MFC5544158.1"/>
    <property type="molecule type" value="Genomic_DNA"/>
</dbReference>
<evidence type="ECO:0000256" key="3">
    <source>
        <dbReference type="ARBA" id="ARBA00004961"/>
    </source>
</evidence>
<dbReference type="Proteomes" id="UP001596055">
    <property type="component" value="Unassembled WGS sequence"/>
</dbReference>
<dbReference type="InterPro" id="IPR039104">
    <property type="entry name" value="6PGL"/>
</dbReference>
<keyword evidence="7 9" id="KW-0378">Hydrolase</keyword>
<evidence type="ECO:0000256" key="5">
    <source>
        <dbReference type="ARBA" id="ARBA00013198"/>
    </source>
</evidence>
<dbReference type="InterPro" id="IPR037171">
    <property type="entry name" value="NagB/RpiA_transferase-like"/>
</dbReference>
<accession>A0ABW0RHM5</accession>
<dbReference type="CDD" id="cd01400">
    <property type="entry name" value="6PGL"/>
    <property type="match status" value="1"/>
</dbReference>
<dbReference type="EC" id="3.1.1.31" evidence="5 7"/>
<evidence type="ECO:0000256" key="6">
    <source>
        <dbReference type="ARBA" id="ARBA00020337"/>
    </source>
</evidence>
<comment type="caution">
    <text evidence="9">The sequence shown here is derived from an EMBL/GenBank/DDBJ whole genome shotgun (WGS) entry which is preliminary data.</text>
</comment>
<evidence type="ECO:0000256" key="1">
    <source>
        <dbReference type="ARBA" id="ARBA00000832"/>
    </source>
</evidence>
<dbReference type="RefSeq" id="WP_248155086.1">
    <property type="nucleotide sequence ID" value="NZ_JAKZAJ010000001.1"/>
</dbReference>
<proteinExistence type="inferred from homology"/>
<dbReference type="InterPro" id="IPR006148">
    <property type="entry name" value="Glc/Gal-6P_isomerase"/>
</dbReference>
<dbReference type="Pfam" id="PF01182">
    <property type="entry name" value="Glucosamine_iso"/>
    <property type="match status" value="1"/>
</dbReference>
<sequence length="240" mass="26208">MKMSELHLPDGIESHVGRTPNEVGEQLADAVAGFLAERLSSAPRASLVVSGGSTPLPFFHALCRKRLDWDRVDVVLADERWVPEDDPASNTALVKEHLLRDRAIGARFLPLKHPGATPEEGLAEARRCLAGLIEPPDVVVLGMGNDGHTASLFPDAPELSAAMDPDNDERVVVATPASQPQRRITLTYRFLSSARFVALHLRGKDKLATLQEAMAHTEGVMEMPVRGFLRPGLKIYWSPS</sequence>
<evidence type="ECO:0000313" key="10">
    <source>
        <dbReference type="Proteomes" id="UP001596055"/>
    </source>
</evidence>
<name>A0ABW0RHM5_9GAMM</name>